<gene>
    <name evidence="1" type="ORF">JTE90_024075</name>
</gene>
<dbReference type="AlphaFoldDB" id="A0AAV6U893"/>
<sequence length="71" mass="8241">MTRDLPTQFEVKSRTARRERGEGVQSLDFFSSDDTFCDVESMGVVRGVFEQGSVVVQWWFGFEFNSFMEKS</sequence>
<dbReference type="Proteomes" id="UP000827092">
    <property type="component" value="Unassembled WGS sequence"/>
</dbReference>
<reference evidence="1 2" key="1">
    <citation type="journal article" date="2022" name="Nat. Ecol. Evol.">
        <title>A masculinizing supergene underlies an exaggerated male reproductive morph in a spider.</title>
        <authorList>
            <person name="Hendrickx F."/>
            <person name="De Corte Z."/>
            <person name="Sonet G."/>
            <person name="Van Belleghem S.M."/>
            <person name="Kostlbacher S."/>
            <person name="Vangestel C."/>
        </authorList>
    </citation>
    <scope>NUCLEOTIDE SEQUENCE [LARGE SCALE GENOMIC DNA]</scope>
    <source>
        <strain evidence="1">W744_W776</strain>
    </source>
</reference>
<evidence type="ECO:0000313" key="1">
    <source>
        <dbReference type="EMBL" id="KAG8179799.1"/>
    </source>
</evidence>
<dbReference type="EMBL" id="JAFNEN010000602">
    <property type="protein sequence ID" value="KAG8179799.1"/>
    <property type="molecule type" value="Genomic_DNA"/>
</dbReference>
<protein>
    <submittedName>
        <fullName evidence="1">Uncharacterized protein</fullName>
    </submittedName>
</protein>
<proteinExistence type="predicted"/>
<organism evidence="1 2">
    <name type="scientific">Oedothorax gibbosus</name>
    <dbReference type="NCBI Taxonomy" id="931172"/>
    <lineage>
        <taxon>Eukaryota</taxon>
        <taxon>Metazoa</taxon>
        <taxon>Ecdysozoa</taxon>
        <taxon>Arthropoda</taxon>
        <taxon>Chelicerata</taxon>
        <taxon>Arachnida</taxon>
        <taxon>Araneae</taxon>
        <taxon>Araneomorphae</taxon>
        <taxon>Entelegynae</taxon>
        <taxon>Araneoidea</taxon>
        <taxon>Linyphiidae</taxon>
        <taxon>Erigoninae</taxon>
        <taxon>Oedothorax</taxon>
    </lineage>
</organism>
<keyword evidence="2" id="KW-1185">Reference proteome</keyword>
<comment type="caution">
    <text evidence="1">The sequence shown here is derived from an EMBL/GenBank/DDBJ whole genome shotgun (WGS) entry which is preliminary data.</text>
</comment>
<name>A0AAV6U893_9ARAC</name>
<accession>A0AAV6U893</accession>
<evidence type="ECO:0000313" key="2">
    <source>
        <dbReference type="Proteomes" id="UP000827092"/>
    </source>
</evidence>